<evidence type="ECO:0000259" key="3">
    <source>
        <dbReference type="Pfam" id="PF00582"/>
    </source>
</evidence>
<dbReference type="PRINTS" id="PR01438">
    <property type="entry name" value="UNVRSLSTRESS"/>
</dbReference>
<evidence type="ECO:0000256" key="1">
    <source>
        <dbReference type="ARBA" id="ARBA00008791"/>
    </source>
</evidence>
<dbReference type="PIRSF" id="PIRSF006276">
    <property type="entry name" value="UspA"/>
    <property type="match status" value="1"/>
</dbReference>
<dbReference type="RefSeq" id="WP_093128323.1">
    <property type="nucleotide sequence ID" value="NZ_LR743507.1"/>
</dbReference>
<dbReference type="InterPro" id="IPR014729">
    <property type="entry name" value="Rossmann-like_a/b/a_fold"/>
</dbReference>
<comment type="similarity">
    <text evidence="1 2">Belongs to the universal stress protein A family.</text>
</comment>
<dbReference type="PANTHER" id="PTHR46268">
    <property type="entry name" value="STRESS RESPONSE PROTEIN NHAX"/>
    <property type="match status" value="1"/>
</dbReference>
<evidence type="ECO:0000256" key="2">
    <source>
        <dbReference type="PIRNR" id="PIRNR006276"/>
    </source>
</evidence>
<dbReference type="InterPro" id="IPR006016">
    <property type="entry name" value="UspA"/>
</dbReference>
<dbReference type="SUPFAM" id="SSF52402">
    <property type="entry name" value="Adenine nucleotide alpha hydrolases-like"/>
    <property type="match status" value="1"/>
</dbReference>
<protein>
    <recommendedName>
        <fullName evidence="2">Universal stress protein</fullName>
    </recommendedName>
</protein>
<dbReference type="CDD" id="cd00293">
    <property type="entry name" value="USP-like"/>
    <property type="match status" value="1"/>
</dbReference>
<sequence>MFNHILVPIDGSETSMLAVSKASGLALAFGSRITLIHVIDNYPFIGVGADYALGQNEYLAAATASANAALARGVAALAAEGLHSDQRVIDGHVVHEGIVDTAIAIAADLIVMGSHGRSGIEKLLLGSVTQRVLQDANMPVLVVKGGFN</sequence>
<dbReference type="InterPro" id="IPR006015">
    <property type="entry name" value="Universal_stress_UspA"/>
</dbReference>
<dbReference type="Gene3D" id="3.40.50.620">
    <property type="entry name" value="HUPs"/>
    <property type="match status" value="1"/>
</dbReference>
<organism evidence="4">
    <name type="scientific">Variovorax paradoxus</name>
    <dbReference type="NCBI Taxonomy" id="34073"/>
    <lineage>
        <taxon>Bacteria</taxon>
        <taxon>Pseudomonadati</taxon>
        <taxon>Pseudomonadota</taxon>
        <taxon>Betaproteobacteria</taxon>
        <taxon>Burkholderiales</taxon>
        <taxon>Comamonadaceae</taxon>
        <taxon>Variovorax</taxon>
    </lineage>
</organism>
<comment type="subcellular location">
    <subcellularLocation>
        <location evidence="2">Cytoplasm</location>
    </subcellularLocation>
</comment>
<evidence type="ECO:0000313" key="4">
    <source>
        <dbReference type="EMBL" id="CAA2107339.1"/>
    </source>
</evidence>
<name>A0A679J1Z7_VARPD</name>
<dbReference type="AlphaFoldDB" id="A0A679J1Z7"/>
<dbReference type="EMBL" id="LR743507">
    <property type="protein sequence ID" value="CAA2107339.1"/>
    <property type="molecule type" value="Genomic_DNA"/>
</dbReference>
<keyword evidence="2" id="KW-0963">Cytoplasm</keyword>
<proteinExistence type="inferred from homology"/>
<accession>A0A679J1Z7</accession>
<feature type="domain" description="UspA" evidence="3">
    <location>
        <begin position="1"/>
        <end position="144"/>
    </location>
</feature>
<gene>
    <name evidence="4" type="primary">teaD</name>
    <name evidence="4" type="ORF">VVAX_04187</name>
</gene>
<reference evidence="4" key="1">
    <citation type="submission" date="2019-12" db="EMBL/GenBank/DDBJ databases">
        <authorList>
            <person name="Cremers G."/>
        </authorList>
    </citation>
    <scope>NUCLEOTIDE SEQUENCE</scope>
    <source>
        <strain evidence="4">Vvax</strain>
    </source>
</reference>
<dbReference type="PANTHER" id="PTHR46268:SF15">
    <property type="entry name" value="UNIVERSAL STRESS PROTEIN HP_0031"/>
    <property type="match status" value="1"/>
</dbReference>
<dbReference type="Pfam" id="PF00582">
    <property type="entry name" value="Usp"/>
    <property type="match status" value="1"/>
</dbReference>
<dbReference type="GO" id="GO:0005737">
    <property type="term" value="C:cytoplasm"/>
    <property type="evidence" value="ECO:0007669"/>
    <property type="project" value="UniProtKB-SubCell"/>
</dbReference>